<dbReference type="RefSeq" id="WP_036413348.1">
    <property type="nucleotide sequence ID" value="NZ_LQOX01000147.1"/>
</dbReference>
<evidence type="ECO:0000256" key="1">
    <source>
        <dbReference type="SAM" id="MobiDB-lite"/>
    </source>
</evidence>
<evidence type="ECO:0000313" key="3">
    <source>
        <dbReference type="Proteomes" id="UP000193738"/>
    </source>
</evidence>
<dbReference type="AlphaFoldDB" id="A0A1X1UU62"/>
<keyword evidence="3" id="KW-1185">Reference proteome</keyword>
<name>A0A1X1UU62_MYCGS</name>
<dbReference type="EMBL" id="LQOX01000147">
    <property type="protein sequence ID" value="ORV60385.1"/>
    <property type="molecule type" value="Genomic_DNA"/>
</dbReference>
<evidence type="ECO:0000313" key="2">
    <source>
        <dbReference type="EMBL" id="ORV60385.1"/>
    </source>
</evidence>
<dbReference type="STRING" id="1777.AWC07_18430"/>
<feature type="region of interest" description="Disordered" evidence="1">
    <location>
        <begin position="206"/>
        <end position="241"/>
    </location>
</feature>
<gene>
    <name evidence="2" type="ORF">AWC07_18430</name>
</gene>
<protein>
    <submittedName>
        <fullName evidence="2">Uncharacterized protein</fullName>
    </submittedName>
</protein>
<reference evidence="2 3" key="1">
    <citation type="submission" date="2016-01" db="EMBL/GenBank/DDBJ databases">
        <title>The new phylogeny of the genus Mycobacterium.</title>
        <authorList>
            <person name="Tarcisio F."/>
            <person name="Conor M."/>
            <person name="Antonella G."/>
            <person name="Elisabetta G."/>
            <person name="Giulia F.S."/>
            <person name="Sara T."/>
            <person name="Anna F."/>
            <person name="Clotilde B."/>
            <person name="Roberto B."/>
            <person name="Veronica D.S."/>
            <person name="Fabio R."/>
            <person name="Monica P."/>
            <person name="Olivier J."/>
            <person name="Enrico T."/>
            <person name="Nicola S."/>
        </authorList>
    </citation>
    <scope>NUCLEOTIDE SEQUENCE [LARGE SCALE GENOMIC DNA]</scope>
    <source>
        <strain evidence="2 3">DSM 43505</strain>
    </source>
</reference>
<accession>A0A1X1UU62</accession>
<comment type="caution">
    <text evidence="2">The sequence shown here is derived from an EMBL/GenBank/DDBJ whole genome shotgun (WGS) entry which is preliminary data.</text>
</comment>
<proteinExistence type="predicted"/>
<organism evidence="2 3">
    <name type="scientific">Mycobacterium gastri</name>
    <dbReference type="NCBI Taxonomy" id="1777"/>
    <lineage>
        <taxon>Bacteria</taxon>
        <taxon>Bacillati</taxon>
        <taxon>Actinomycetota</taxon>
        <taxon>Actinomycetes</taxon>
        <taxon>Mycobacteriales</taxon>
        <taxon>Mycobacteriaceae</taxon>
        <taxon>Mycobacterium</taxon>
    </lineage>
</organism>
<feature type="compositionally biased region" description="Pro residues" evidence="1">
    <location>
        <begin position="226"/>
        <end position="241"/>
    </location>
</feature>
<dbReference type="Proteomes" id="UP000193738">
    <property type="component" value="Unassembled WGS sequence"/>
</dbReference>
<sequence length="241" mass="26294">MTATVYALQTVLGTTDCQLVADPVHRDPWVPDQASRLLWRRMLTRAAELEVDWASGEEFCSDPPLDLGPITMNRLSPFNAAVRRFGVLDGYRRLASAVVLLAVLSSEAQSRGDSLGAARIRGKYLINRYARHHGDRWRLLPPPVDANGWEDLLAGRGAPTQLLVPVTETVARWYSIAPEPAVSAATYRLERAVAGWTTVTEHATDRTGVSDDCGPASRIATHVTGSPPPPQCPTRTAPPPR</sequence>